<evidence type="ECO:0000313" key="2">
    <source>
        <dbReference type="EMBL" id="KLO17809.1"/>
    </source>
</evidence>
<accession>A0A0H2S1C3</accession>
<feature type="compositionally biased region" description="Low complexity" evidence="1">
    <location>
        <begin position="205"/>
        <end position="223"/>
    </location>
</feature>
<feature type="compositionally biased region" description="Basic residues" evidence="1">
    <location>
        <begin position="152"/>
        <end position="166"/>
    </location>
</feature>
<feature type="compositionally biased region" description="Low complexity" evidence="1">
    <location>
        <begin position="172"/>
        <end position="197"/>
    </location>
</feature>
<keyword evidence="3" id="KW-1185">Reference proteome</keyword>
<reference evidence="2 3" key="1">
    <citation type="submission" date="2015-04" db="EMBL/GenBank/DDBJ databases">
        <title>Complete genome sequence of Schizopora paradoxa KUC8140, a cosmopolitan wood degrader in East Asia.</title>
        <authorList>
            <consortium name="DOE Joint Genome Institute"/>
            <person name="Min B."/>
            <person name="Park H."/>
            <person name="Jang Y."/>
            <person name="Kim J.-J."/>
            <person name="Kim K.H."/>
            <person name="Pangilinan J."/>
            <person name="Lipzen A."/>
            <person name="Riley R."/>
            <person name="Grigoriev I.V."/>
            <person name="Spatafora J.W."/>
            <person name="Choi I.-G."/>
        </authorList>
    </citation>
    <scope>NUCLEOTIDE SEQUENCE [LARGE SCALE GENOMIC DNA]</scope>
    <source>
        <strain evidence="2 3">KUC8140</strain>
    </source>
</reference>
<evidence type="ECO:0000313" key="3">
    <source>
        <dbReference type="Proteomes" id="UP000053477"/>
    </source>
</evidence>
<dbReference type="InParanoid" id="A0A0H2S1C3"/>
<gene>
    <name evidence="2" type="ORF">SCHPADRAFT_886632</name>
</gene>
<proteinExistence type="predicted"/>
<feature type="compositionally biased region" description="Polar residues" evidence="1">
    <location>
        <begin position="138"/>
        <end position="151"/>
    </location>
</feature>
<feature type="compositionally biased region" description="Low complexity" evidence="1">
    <location>
        <begin position="241"/>
        <end position="255"/>
    </location>
</feature>
<sequence>MWLLTRKDSGQNHVEREVSIFVSAFEGIKPESPTYFVDQTTRQPPTDAPQGITTSEGFSADQLIAYIERNRGVLAGRGLLLRINPTSPLATPLVRVVPDVTLPAPTPRRNTPNVPFIIPPKDTPIPQSTGEKSPVRGSRTSNPDTTDMHSTPRSRKRSHNRGRKPNPRGGAASQSSSPFPSSSTSQSAFPASSTPPQTQDPSRLSPTSASASPQASPPRSGSSTPVNFEAIRREALGIIPKSKQLQSRSPSPSLSDFELPGDSNQPVSMAVYRKMHDYFMTITKRYGAFDRGMETAFEAFSEEFEVDARREGRHELSEADFEKLIARLNAEAAAREEIKAAGDLPLEVKCALEAVYNIRIRRCIEIIRNVLMQHTLAEAGLYAKKSGYHFKNFAGFYTLFKTIFITSKGKPPTYVLTGEDLVNLNKDLTDYFVLRIDEIRQRMVDCKVWTPAWNNVLTEEFLTWLLAADNELRERGTDAAHPDSKSDILDTLEKYIADVPNPADLISKLEAMRAVFPSAYDADSKVRAAQKVARAKAAKASADRKAAKAATRKKN</sequence>
<name>A0A0H2S1C3_9AGAM</name>
<dbReference type="EMBL" id="KQ085900">
    <property type="protein sequence ID" value="KLO17809.1"/>
    <property type="molecule type" value="Genomic_DNA"/>
</dbReference>
<dbReference type="Proteomes" id="UP000053477">
    <property type="component" value="Unassembled WGS sequence"/>
</dbReference>
<dbReference type="AlphaFoldDB" id="A0A0H2S1C3"/>
<organism evidence="2 3">
    <name type="scientific">Schizopora paradoxa</name>
    <dbReference type="NCBI Taxonomy" id="27342"/>
    <lineage>
        <taxon>Eukaryota</taxon>
        <taxon>Fungi</taxon>
        <taxon>Dikarya</taxon>
        <taxon>Basidiomycota</taxon>
        <taxon>Agaricomycotina</taxon>
        <taxon>Agaricomycetes</taxon>
        <taxon>Hymenochaetales</taxon>
        <taxon>Schizoporaceae</taxon>
        <taxon>Schizopora</taxon>
    </lineage>
</organism>
<protein>
    <submittedName>
        <fullName evidence="2">Uncharacterized protein</fullName>
    </submittedName>
</protein>
<feature type="region of interest" description="Disordered" evidence="1">
    <location>
        <begin position="102"/>
        <end position="225"/>
    </location>
</feature>
<feature type="region of interest" description="Disordered" evidence="1">
    <location>
        <begin position="237"/>
        <end position="262"/>
    </location>
</feature>
<evidence type="ECO:0000256" key="1">
    <source>
        <dbReference type="SAM" id="MobiDB-lite"/>
    </source>
</evidence>